<dbReference type="Proteomes" id="UP001447516">
    <property type="component" value="Unassembled WGS sequence"/>
</dbReference>
<proteinExistence type="predicted"/>
<evidence type="ECO:0000256" key="1">
    <source>
        <dbReference type="ARBA" id="ARBA00023125"/>
    </source>
</evidence>
<dbReference type="Pfam" id="PF01381">
    <property type="entry name" value="HTH_3"/>
    <property type="match status" value="1"/>
</dbReference>
<protein>
    <submittedName>
        <fullName evidence="3">Helix-turn-helix transcriptional regulator</fullName>
    </submittedName>
</protein>
<dbReference type="InterPro" id="IPR050807">
    <property type="entry name" value="TransReg_Diox_bact_type"/>
</dbReference>
<dbReference type="PANTHER" id="PTHR46797">
    <property type="entry name" value="HTH-TYPE TRANSCRIPTIONAL REGULATOR"/>
    <property type="match status" value="1"/>
</dbReference>
<keyword evidence="4" id="KW-1185">Reference proteome</keyword>
<accession>A0ABV0B0J6</accession>
<dbReference type="RefSeq" id="WP_346230874.1">
    <property type="nucleotide sequence ID" value="NZ_JBDJAW010000070.1"/>
</dbReference>
<evidence type="ECO:0000259" key="2">
    <source>
        <dbReference type="PROSITE" id="PS50943"/>
    </source>
</evidence>
<gene>
    <name evidence="3" type="ORF">AAH991_38420</name>
</gene>
<name>A0ABV0B0J6_9ACTN</name>
<evidence type="ECO:0000313" key="3">
    <source>
        <dbReference type="EMBL" id="MEN3541042.1"/>
    </source>
</evidence>
<dbReference type="CDD" id="cd00093">
    <property type="entry name" value="HTH_XRE"/>
    <property type="match status" value="1"/>
</dbReference>
<reference evidence="3 4" key="1">
    <citation type="submission" date="2024-05" db="EMBL/GenBank/DDBJ databases">
        <title>Microbispora sp.ZYX-F-249.</title>
        <authorList>
            <person name="Xie H."/>
        </authorList>
    </citation>
    <scope>NUCLEOTIDE SEQUENCE [LARGE SCALE GENOMIC DNA]</scope>
    <source>
        <strain evidence="3 4">ZYX-F-249</strain>
    </source>
</reference>
<evidence type="ECO:0000313" key="4">
    <source>
        <dbReference type="Proteomes" id="UP001447516"/>
    </source>
</evidence>
<feature type="domain" description="HTH cro/C1-type" evidence="2">
    <location>
        <begin position="8"/>
        <end position="63"/>
    </location>
</feature>
<dbReference type="SUPFAM" id="SSF47413">
    <property type="entry name" value="lambda repressor-like DNA-binding domains"/>
    <property type="match status" value="1"/>
</dbReference>
<comment type="caution">
    <text evidence="3">The sequence shown here is derived from an EMBL/GenBank/DDBJ whole genome shotgun (WGS) entry which is preliminary data.</text>
</comment>
<dbReference type="Gene3D" id="1.10.260.40">
    <property type="entry name" value="lambda repressor-like DNA-binding domains"/>
    <property type="match status" value="1"/>
</dbReference>
<sequence length="389" mass="44097">MAAIGERIRSVRKRRGLTQQGLAELAGVSASLIRKLEQDARRDVRLETLRKIAVALKVPTTSLMIRHDAEPADEQTLDLWGPVRRALYGLEGPSLEAPTREGLGSALEASMPLWKQDRYSQIAAMLPVMLRDADALVDADLSARHVRGRLLHLVGWLMTQTRQFDEAEFALSRAMDDMNDPLDAAATVSTHCWLLLRQGRLNEARQMATQWADDVEPRISRATPHQLSAWGWLLLRSSAAAIRDNRPGEADDTIRLARTAAVAMGRDLTPDEDFLRTFGPITVAMKRVENSMIEDRPDKVLQLSQTIPVTDLRPTSNNRNRHLLDVAEAHRRMHRHSEAFDILQGVRRDAPEWLTNQRYARDILKGIIGRRRTLTSEMRDFADFVRLDY</sequence>
<dbReference type="InterPro" id="IPR010982">
    <property type="entry name" value="Lambda_DNA-bd_dom_sf"/>
</dbReference>
<dbReference type="InterPro" id="IPR011990">
    <property type="entry name" value="TPR-like_helical_dom_sf"/>
</dbReference>
<dbReference type="PANTHER" id="PTHR46797:SF1">
    <property type="entry name" value="METHYLPHOSPHONATE SYNTHASE"/>
    <property type="match status" value="1"/>
</dbReference>
<organism evidence="3 4">
    <name type="scientific">Microbispora maris</name>
    <dbReference type="NCBI Taxonomy" id="3144104"/>
    <lineage>
        <taxon>Bacteria</taxon>
        <taxon>Bacillati</taxon>
        <taxon>Actinomycetota</taxon>
        <taxon>Actinomycetes</taxon>
        <taxon>Streptosporangiales</taxon>
        <taxon>Streptosporangiaceae</taxon>
        <taxon>Microbispora</taxon>
    </lineage>
</organism>
<dbReference type="InterPro" id="IPR001387">
    <property type="entry name" value="Cro/C1-type_HTH"/>
</dbReference>
<keyword evidence="1" id="KW-0238">DNA-binding</keyword>
<dbReference type="PROSITE" id="PS50943">
    <property type="entry name" value="HTH_CROC1"/>
    <property type="match status" value="1"/>
</dbReference>
<dbReference type="SMART" id="SM00530">
    <property type="entry name" value="HTH_XRE"/>
    <property type="match status" value="1"/>
</dbReference>
<dbReference type="EMBL" id="JBDJAW010000070">
    <property type="protein sequence ID" value="MEN3541042.1"/>
    <property type="molecule type" value="Genomic_DNA"/>
</dbReference>
<dbReference type="SUPFAM" id="SSF48452">
    <property type="entry name" value="TPR-like"/>
    <property type="match status" value="1"/>
</dbReference>